<evidence type="ECO:0000313" key="4">
    <source>
        <dbReference type="EMBL" id="RBI84939.1"/>
    </source>
</evidence>
<dbReference type="GO" id="GO:0032259">
    <property type="term" value="P:methylation"/>
    <property type="evidence" value="ECO:0007669"/>
    <property type="project" value="UniProtKB-KW"/>
</dbReference>
<sequence length="204" mass="21667">MTQGFLDRVYRTEGAEEMRRLYDDWAAQYDADLRAAGYATPRRVSEALAHAIDDPTRPILDFGCGTGLSGEALAEAGFTTIDGVDVSDGMLEVARAKGVYRALDAIGDDDPMTERAGRYAAAAAIGVIGSGAAPLAAFDRVWTLLPAGGLFGFSFNDNTLQDPAFEAHVTALVESGAARIRFREHGEHVPAEGVGALVYVLEKA</sequence>
<evidence type="ECO:0000313" key="5">
    <source>
        <dbReference type="Proteomes" id="UP000253370"/>
    </source>
</evidence>
<keyword evidence="5" id="KW-1185">Reference proteome</keyword>
<dbReference type="EMBL" id="QNTQ01000008">
    <property type="protein sequence ID" value="RBI84939.1"/>
    <property type="molecule type" value="Genomic_DNA"/>
</dbReference>
<evidence type="ECO:0000256" key="2">
    <source>
        <dbReference type="ARBA" id="ARBA00022679"/>
    </source>
</evidence>
<dbReference type="RefSeq" id="WP_113289267.1">
    <property type="nucleotide sequence ID" value="NZ_QNTQ01000008.1"/>
</dbReference>
<protein>
    <submittedName>
        <fullName evidence="4">Methyltransferase type 11</fullName>
    </submittedName>
</protein>
<evidence type="ECO:0000256" key="1">
    <source>
        <dbReference type="ARBA" id="ARBA00022603"/>
    </source>
</evidence>
<dbReference type="InterPro" id="IPR029063">
    <property type="entry name" value="SAM-dependent_MTases_sf"/>
</dbReference>
<name>A0A365U7Y0_9RHOB</name>
<evidence type="ECO:0000256" key="3">
    <source>
        <dbReference type="ARBA" id="ARBA00022691"/>
    </source>
</evidence>
<gene>
    <name evidence="4" type="ORF">DRV85_09735</name>
</gene>
<accession>A0A365U7Y0</accession>
<organism evidence="4 5">
    <name type="scientific">Rhodosalinus halophilus</name>
    <dbReference type="NCBI Taxonomy" id="2259333"/>
    <lineage>
        <taxon>Bacteria</taxon>
        <taxon>Pseudomonadati</taxon>
        <taxon>Pseudomonadota</taxon>
        <taxon>Alphaproteobacteria</taxon>
        <taxon>Rhodobacterales</taxon>
        <taxon>Paracoccaceae</taxon>
        <taxon>Rhodosalinus</taxon>
    </lineage>
</organism>
<dbReference type="OrthoDB" id="9807911at2"/>
<dbReference type="PANTHER" id="PTHR43464:SF19">
    <property type="entry name" value="UBIQUINONE BIOSYNTHESIS O-METHYLTRANSFERASE, MITOCHONDRIAL"/>
    <property type="match status" value="1"/>
</dbReference>
<dbReference type="Gene3D" id="3.40.50.150">
    <property type="entry name" value="Vaccinia Virus protein VP39"/>
    <property type="match status" value="1"/>
</dbReference>
<dbReference type="AlphaFoldDB" id="A0A365U7Y0"/>
<keyword evidence="2 4" id="KW-0808">Transferase</keyword>
<dbReference type="CDD" id="cd02440">
    <property type="entry name" value="AdoMet_MTases"/>
    <property type="match status" value="1"/>
</dbReference>
<proteinExistence type="predicted"/>
<keyword evidence="1 4" id="KW-0489">Methyltransferase</keyword>
<keyword evidence="3" id="KW-0949">S-adenosyl-L-methionine</keyword>
<dbReference type="Proteomes" id="UP000253370">
    <property type="component" value="Unassembled WGS sequence"/>
</dbReference>
<comment type="caution">
    <text evidence="4">The sequence shown here is derived from an EMBL/GenBank/DDBJ whole genome shotgun (WGS) entry which is preliminary data.</text>
</comment>
<dbReference type="SUPFAM" id="SSF53335">
    <property type="entry name" value="S-adenosyl-L-methionine-dependent methyltransferases"/>
    <property type="match status" value="1"/>
</dbReference>
<reference evidence="4 5" key="1">
    <citation type="submission" date="2018-07" db="EMBL/GenBank/DDBJ databases">
        <title>Rhodosalinus sp. strain E84T genomic sequence and assembly.</title>
        <authorList>
            <person name="Liu Z.-W."/>
            <person name="Lu D.-C."/>
        </authorList>
    </citation>
    <scope>NUCLEOTIDE SEQUENCE [LARGE SCALE GENOMIC DNA]</scope>
    <source>
        <strain evidence="4 5">E84</strain>
    </source>
</reference>
<dbReference type="Pfam" id="PF13489">
    <property type="entry name" value="Methyltransf_23"/>
    <property type="match status" value="1"/>
</dbReference>
<dbReference type="GO" id="GO:0008168">
    <property type="term" value="F:methyltransferase activity"/>
    <property type="evidence" value="ECO:0007669"/>
    <property type="project" value="UniProtKB-KW"/>
</dbReference>
<dbReference type="PANTHER" id="PTHR43464">
    <property type="entry name" value="METHYLTRANSFERASE"/>
    <property type="match status" value="1"/>
</dbReference>